<sequence length="483" mass="49635">MTRSQRLVLAIAVLASFVAFLDGSVINVALPAITDELGGGLSLQQWVVDAYLITLGSLILLAGSLSDVFGRILVLRLGLIGFGITSVMCALAPTGEFLIVARALQGVAGALLVPSSLALILSTFRGPAQGKAIGLWTGWTSAAFLIGPVLGGLFVDLASWRLVFAINLLPILVTLWLLILLGERDERMPGVPIDYLGAVLGVVGLGLPVFALIEQANYGLASPIIWVPLVIGVLAFAGFIYRQRVAPSPMMPLGLFRVRNFAVGNVATVLIYGALSLGTFVLAVFLQQSAGYSATLAGAALLPVTVANIALSPLFGSLAGRFGPRLFMTIGPILGGVGFLLMLRIDESADYLAAVLPGISVFGLGLTITVAPLTAAVLGSISSRQAGIGSAVNNALSRIAGLIAIALLGVIVGSELDLEGFHRGLVVTAVLLIIGGVVSAIGIRNVPVADGAAPASGEQARAGGGQQDDVHERGGDDQLEEKA</sequence>
<dbReference type="Gene3D" id="1.20.1720.10">
    <property type="entry name" value="Multidrug resistance protein D"/>
    <property type="match status" value="1"/>
</dbReference>
<dbReference type="GO" id="GO:0022857">
    <property type="term" value="F:transmembrane transporter activity"/>
    <property type="evidence" value="ECO:0007669"/>
    <property type="project" value="InterPro"/>
</dbReference>
<feature type="transmembrane region" description="Helical" evidence="6">
    <location>
        <begin position="351"/>
        <end position="379"/>
    </location>
</feature>
<feature type="transmembrane region" description="Helical" evidence="6">
    <location>
        <begin position="47"/>
        <end position="66"/>
    </location>
</feature>
<proteinExistence type="predicted"/>
<feature type="region of interest" description="Disordered" evidence="5">
    <location>
        <begin position="453"/>
        <end position="483"/>
    </location>
</feature>
<dbReference type="GO" id="GO:0005886">
    <property type="term" value="C:plasma membrane"/>
    <property type="evidence" value="ECO:0007669"/>
    <property type="project" value="UniProtKB-SubCell"/>
</dbReference>
<feature type="transmembrane region" description="Helical" evidence="6">
    <location>
        <begin position="219"/>
        <end position="241"/>
    </location>
</feature>
<dbReference type="EMBL" id="CP017146">
    <property type="protein sequence ID" value="QHO69785.1"/>
    <property type="molecule type" value="Genomic_DNA"/>
</dbReference>
<dbReference type="KEGG" id="mant:BHD05_09165"/>
<evidence type="ECO:0000256" key="1">
    <source>
        <dbReference type="ARBA" id="ARBA00004651"/>
    </source>
</evidence>
<dbReference type="PANTHER" id="PTHR42718">
    <property type="entry name" value="MAJOR FACILITATOR SUPERFAMILY MULTIDRUG TRANSPORTER MFSC"/>
    <property type="match status" value="1"/>
</dbReference>
<feature type="transmembrane region" description="Helical" evidence="6">
    <location>
        <begin position="424"/>
        <end position="443"/>
    </location>
</feature>
<evidence type="ECO:0000256" key="4">
    <source>
        <dbReference type="ARBA" id="ARBA00023136"/>
    </source>
</evidence>
<accession>A0A7L5AJ10</accession>
<dbReference type="PROSITE" id="PS50850">
    <property type="entry name" value="MFS"/>
    <property type="match status" value="1"/>
</dbReference>
<dbReference type="PANTHER" id="PTHR42718:SF42">
    <property type="entry name" value="EXPORT PROTEIN"/>
    <property type="match status" value="1"/>
</dbReference>
<gene>
    <name evidence="8" type="ORF">BHD05_09165</name>
</gene>
<evidence type="ECO:0000259" key="7">
    <source>
        <dbReference type="PROSITE" id="PS50850"/>
    </source>
</evidence>
<keyword evidence="9" id="KW-1185">Reference proteome</keyword>
<evidence type="ECO:0000256" key="5">
    <source>
        <dbReference type="SAM" id="MobiDB-lite"/>
    </source>
</evidence>
<feature type="transmembrane region" description="Helical" evidence="6">
    <location>
        <begin position="292"/>
        <end position="314"/>
    </location>
</feature>
<name>A0A7L5AJ10_9MICO</name>
<feature type="transmembrane region" description="Helical" evidence="6">
    <location>
        <begin position="133"/>
        <end position="154"/>
    </location>
</feature>
<dbReference type="OrthoDB" id="7375466at2"/>
<feature type="transmembrane region" description="Helical" evidence="6">
    <location>
        <begin position="160"/>
        <end position="181"/>
    </location>
</feature>
<dbReference type="AlphaFoldDB" id="A0A7L5AJ10"/>
<feature type="domain" description="Major facilitator superfamily (MFS) profile" evidence="7">
    <location>
        <begin position="8"/>
        <end position="447"/>
    </location>
</feature>
<evidence type="ECO:0000256" key="2">
    <source>
        <dbReference type="ARBA" id="ARBA00022692"/>
    </source>
</evidence>
<feature type="transmembrane region" description="Helical" evidence="6">
    <location>
        <begin position="73"/>
        <end position="93"/>
    </location>
</feature>
<feature type="transmembrane region" description="Helical" evidence="6">
    <location>
        <begin position="326"/>
        <end position="345"/>
    </location>
</feature>
<dbReference type="InterPro" id="IPR020846">
    <property type="entry name" value="MFS_dom"/>
</dbReference>
<evidence type="ECO:0000313" key="9">
    <source>
        <dbReference type="Proteomes" id="UP000464507"/>
    </source>
</evidence>
<keyword evidence="4 6" id="KW-0472">Membrane</keyword>
<evidence type="ECO:0000313" key="8">
    <source>
        <dbReference type="EMBL" id="QHO69785.1"/>
    </source>
</evidence>
<comment type="subcellular location">
    <subcellularLocation>
        <location evidence="1">Cell membrane</location>
        <topology evidence="1">Multi-pass membrane protein</topology>
    </subcellularLocation>
</comment>
<dbReference type="InterPro" id="IPR011701">
    <property type="entry name" value="MFS"/>
</dbReference>
<feature type="transmembrane region" description="Helical" evidence="6">
    <location>
        <begin position="391"/>
        <end position="412"/>
    </location>
</feature>
<keyword evidence="3 6" id="KW-1133">Transmembrane helix</keyword>
<dbReference type="CDD" id="cd17321">
    <property type="entry name" value="MFS_MMR_MDR_like"/>
    <property type="match status" value="1"/>
</dbReference>
<dbReference type="Pfam" id="PF07690">
    <property type="entry name" value="MFS_1"/>
    <property type="match status" value="1"/>
</dbReference>
<feature type="compositionally biased region" description="Basic and acidic residues" evidence="5">
    <location>
        <begin position="468"/>
        <end position="483"/>
    </location>
</feature>
<keyword evidence="2 6" id="KW-0812">Transmembrane</keyword>
<evidence type="ECO:0000256" key="3">
    <source>
        <dbReference type="ARBA" id="ARBA00022989"/>
    </source>
</evidence>
<organism evidence="8 9">
    <name type="scientific">Marisediminicola antarctica</name>
    <dbReference type="NCBI Taxonomy" id="674079"/>
    <lineage>
        <taxon>Bacteria</taxon>
        <taxon>Bacillati</taxon>
        <taxon>Actinomycetota</taxon>
        <taxon>Actinomycetes</taxon>
        <taxon>Micrococcales</taxon>
        <taxon>Microbacteriaceae</taxon>
        <taxon>Marisediminicola</taxon>
    </lineage>
</organism>
<protein>
    <submittedName>
        <fullName evidence="8">MFS transporter</fullName>
    </submittedName>
</protein>
<dbReference type="Gene3D" id="1.20.1250.20">
    <property type="entry name" value="MFS general substrate transporter like domains"/>
    <property type="match status" value="1"/>
</dbReference>
<dbReference type="RefSeq" id="WP_161886164.1">
    <property type="nucleotide sequence ID" value="NZ_CP017146.1"/>
</dbReference>
<feature type="transmembrane region" description="Helical" evidence="6">
    <location>
        <begin position="262"/>
        <end position="286"/>
    </location>
</feature>
<reference evidence="8 9" key="1">
    <citation type="submission" date="2016-09" db="EMBL/GenBank/DDBJ databases">
        <title>Complete genome sequence of microbes from the polar regions.</title>
        <authorList>
            <person name="Liao L."/>
            <person name="Chen B."/>
        </authorList>
    </citation>
    <scope>NUCLEOTIDE SEQUENCE [LARGE SCALE GENOMIC DNA]</scope>
    <source>
        <strain evidence="8 9">ZS314</strain>
    </source>
</reference>
<feature type="transmembrane region" description="Helical" evidence="6">
    <location>
        <begin position="193"/>
        <end position="213"/>
    </location>
</feature>
<dbReference type="PRINTS" id="PR01036">
    <property type="entry name" value="TCRTETB"/>
</dbReference>
<evidence type="ECO:0000256" key="6">
    <source>
        <dbReference type="SAM" id="Phobius"/>
    </source>
</evidence>
<feature type="transmembrane region" description="Helical" evidence="6">
    <location>
        <begin position="99"/>
        <end position="121"/>
    </location>
</feature>
<dbReference type="SUPFAM" id="SSF103473">
    <property type="entry name" value="MFS general substrate transporter"/>
    <property type="match status" value="1"/>
</dbReference>
<dbReference type="InterPro" id="IPR036259">
    <property type="entry name" value="MFS_trans_sf"/>
</dbReference>
<dbReference type="Proteomes" id="UP000464507">
    <property type="component" value="Chromosome"/>
</dbReference>